<reference evidence="6 7" key="1">
    <citation type="submission" date="2019-09" db="EMBL/GenBank/DDBJ databases">
        <title>Serinicoccus pratensis sp. nov., isolated from meadow soil.</title>
        <authorList>
            <person name="Zhang W."/>
        </authorList>
    </citation>
    <scope>NUCLEOTIDE SEQUENCE [LARGE SCALE GENOMIC DNA]</scope>
    <source>
        <strain evidence="6 7">W204</strain>
    </source>
</reference>
<dbReference type="RefSeq" id="WP_158060896.1">
    <property type="nucleotide sequence ID" value="NZ_CP044427.1"/>
</dbReference>
<dbReference type="InterPro" id="IPR050194">
    <property type="entry name" value="Glycosyltransferase_grp1"/>
</dbReference>
<dbReference type="EMBL" id="CP044427">
    <property type="protein sequence ID" value="QFG68508.1"/>
    <property type="molecule type" value="Genomic_DNA"/>
</dbReference>
<keyword evidence="3 6" id="KW-0808">Transferase</keyword>
<evidence type="ECO:0000256" key="1">
    <source>
        <dbReference type="ARBA" id="ARBA00021292"/>
    </source>
</evidence>
<evidence type="ECO:0000259" key="5">
    <source>
        <dbReference type="Pfam" id="PF13439"/>
    </source>
</evidence>
<dbReference type="SUPFAM" id="SSF53756">
    <property type="entry name" value="UDP-Glycosyltransferase/glycogen phosphorylase"/>
    <property type="match status" value="1"/>
</dbReference>
<accession>A0A5J6V463</accession>
<dbReference type="PANTHER" id="PTHR45947">
    <property type="entry name" value="SULFOQUINOVOSYL TRANSFERASE SQD2"/>
    <property type="match status" value="1"/>
</dbReference>
<dbReference type="GO" id="GO:1901137">
    <property type="term" value="P:carbohydrate derivative biosynthetic process"/>
    <property type="evidence" value="ECO:0007669"/>
    <property type="project" value="UniProtKB-ARBA"/>
</dbReference>
<sequence>MGFFTSLDARRRGARPRRVLLLSDSYRPTVNGVVTSIDELRRGLLEAGHDVRVLTVGPGRRTTFDGSVYRLPSLDASPIYPHARVGRLVDSATFADLVAWRPDVLHSHTEFSAFWWAWRLANRLDAPHVHTYHTLYADYTHYFFPHKGAGRALCAGFARQTLNRTTTVIAPTAKIEKLLLRYGVSVPIAVVPTGVDLTRFTPGAPSASLRESLGLTPGIPVILSLGRLAAEKSVTETIDLLARVRDTPWQLVLAGDGPQAGMLRERVEGHGMTDRVRFAGAVDPAQVPDYYRLADVFVSASRSETQGLTFLEALASGVPVLCRDDASLDGMVQGGDNGYRYREPEEFTQVMTRLLREPALRDRWADGALQTASGFGRAAFVDAVCATYDRARGSAGTARWAA</sequence>
<feature type="domain" description="Glycosyltransferase subfamily 4-like N-terminal" evidence="5">
    <location>
        <begin position="30"/>
        <end position="199"/>
    </location>
</feature>
<dbReference type="AlphaFoldDB" id="A0A5J6V463"/>
<gene>
    <name evidence="6" type="ORF">FY030_07075</name>
</gene>
<dbReference type="PANTHER" id="PTHR45947:SF3">
    <property type="entry name" value="SULFOQUINOVOSYL TRANSFERASE SQD2"/>
    <property type="match status" value="1"/>
</dbReference>
<dbReference type="InterPro" id="IPR028098">
    <property type="entry name" value="Glyco_trans_4-like_N"/>
</dbReference>
<feature type="domain" description="Glycosyl transferase family 1" evidence="4">
    <location>
        <begin position="210"/>
        <end position="368"/>
    </location>
</feature>
<dbReference type="Pfam" id="PF00534">
    <property type="entry name" value="Glycos_transf_1"/>
    <property type="match status" value="1"/>
</dbReference>
<evidence type="ECO:0000256" key="3">
    <source>
        <dbReference type="ARBA" id="ARBA00022679"/>
    </source>
</evidence>
<proteinExistence type="predicted"/>
<keyword evidence="2" id="KW-0328">Glycosyltransferase</keyword>
<evidence type="ECO:0000256" key="2">
    <source>
        <dbReference type="ARBA" id="ARBA00022676"/>
    </source>
</evidence>
<protein>
    <recommendedName>
        <fullName evidence="1">D-inositol 3-phosphate glycosyltransferase</fullName>
    </recommendedName>
</protein>
<dbReference type="InterPro" id="IPR001296">
    <property type="entry name" value="Glyco_trans_1"/>
</dbReference>
<dbReference type="KEGG" id="serw:FY030_07075"/>
<dbReference type="OrthoDB" id="9802525at2"/>
<dbReference type="GO" id="GO:0016758">
    <property type="term" value="F:hexosyltransferase activity"/>
    <property type="evidence" value="ECO:0007669"/>
    <property type="project" value="TreeGrafter"/>
</dbReference>
<keyword evidence="7" id="KW-1185">Reference proteome</keyword>
<dbReference type="Pfam" id="PF13439">
    <property type="entry name" value="Glyco_transf_4"/>
    <property type="match status" value="1"/>
</dbReference>
<evidence type="ECO:0000313" key="7">
    <source>
        <dbReference type="Proteomes" id="UP000326546"/>
    </source>
</evidence>
<evidence type="ECO:0000313" key="6">
    <source>
        <dbReference type="EMBL" id="QFG68508.1"/>
    </source>
</evidence>
<name>A0A5J6V463_9MICO</name>
<dbReference type="Proteomes" id="UP000326546">
    <property type="component" value="Chromosome"/>
</dbReference>
<organism evidence="6 7">
    <name type="scientific">Ornithinimicrobium pratense</name>
    <dbReference type="NCBI Taxonomy" id="2593973"/>
    <lineage>
        <taxon>Bacteria</taxon>
        <taxon>Bacillati</taxon>
        <taxon>Actinomycetota</taxon>
        <taxon>Actinomycetes</taxon>
        <taxon>Micrococcales</taxon>
        <taxon>Ornithinimicrobiaceae</taxon>
        <taxon>Ornithinimicrobium</taxon>
    </lineage>
</organism>
<evidence type="ECO:0000259" key="4">
    <source>
        <dbReference type="Pfam" id="PF00534"/>
    </source>
</evidence>
<dbReference type="Gene3D" id="3.40.50.2000">
    <property type="entry name" value="Glycogen Phosphorylase B"/>
    <property type="match status" value="2"/>
</dbReference>